<reference evidence="7 8" key="1">
    <citation type="submission" date="2017-09" db="EMBL/GenBank/DDBJ databases">
        <title>Genomics of the genus Arcobacter.</title>
        <authorList>
            <person name="Perez-Cataluna A."/>
            <person name="Figueras M.J."/>
            <person name="Salas-Masso N."/>
        </authorList>
    </citation>
    <scope>NUCLEOTIDE SEQUENCE [LARGE SCALE GENOMIC DNA]</scope>
    <source>
        <strain evidence="7 8">DSM 18005</strain>
    </source>
</reference>
<evidence type="ECO:0000259" key="6">
    <source>
        <dbReference type="PROSITE" id="PS50887"/>
    </source>
</evidence>
<evidence type="ECO:0000256" key="2">
    <source>
        <dbReference type="ARBA" id="ARBA00034247"/>
    </source>
</evidence>
<keyword evidence="8" id="KW-1185">Reference proteome</keyword>
<gene>
    <name evidence="7" type="ORF">CP960_04710</name>
</gene>
<protein>
    <recommendedName>
        <fullName evidence="1">diguanylate cyclase</fullName>
        <ecNumber evidence="1">2.7.7.65</ecNumber>
    </recommendedName>
</protein>
<dbReference type="SUPFAM" id="SSF52172">
    <property type="entry name" value="CheY-like"/>
    <property type="match status" value="1"/>
</dbReference>
<dbReference type="AlphaFoldDB" id="A0A2N1J492"/>
<dbReference type="GO" id="GO:0052621">
    <property type="term" value="F:diguanylate cyclase activity"/>
    <property type="evidence" value="ECO:0007669"/>
    <property type="project" value="UniProtKB-EC"/>
</dbReference>
<dbReference type="InterPro" id="IPR043128">
    <property type="entry name" value="Rev_trsase/Diguanyl_cyclase"/>
</dbReference>
<evidence type="ECO:0000313" key="8">
    <source>
        <dbReference type="Proteomes" id="UP000233248"/>
    </source>
</evidence>
<dbReference type="PROSITE" id="PS50887">
    <property type="entry name" value="GGDEF"/>
    <property type="match status" value="1"/>
</dbReference>
<dbReference type="Proteomes" id="UP000233248">
    <property type="component" value="Unassembled WGS sequence"/>
</dbReference>
<dbReference type="PANTHER" id="PTHR45138:SF9">
    <property type="entry name" value="DIGUANYLATE CYCLASE DGCM-RELATED"/>
    <property type="match status" value="1"/>
</dbReference>
<dbReference type="Pfam" id="PF00990">
    <property type="entry name" value="GGDEF"/>
    <property type="match status" value="1"/>
</dbReference>
<dbReference type="SUPFAM" id="SSF55073">
    <property type="entry name" value="Nucleotide cyclase"/>
    <property type="match status" value="1"/>
</dbReference>
<comment type="caution">
    <text evidence="7">The sequence shown here is derived from an EMBL/GenBank/DDBJ whole genome shotgun (WGS) entry which is preliminary data.</text>
</comment>
<dbReference type="SUPFAM" id="SSF55785">
    <property type="entry name" value="PYP-like sensor domain (PAS domain)"/>
    <property type="match status" value="1"/>
</dbReference>
<organism evidence="7 8">
    <name type="scientific">Malaciobacter halophilus</name>
    <dbReference type="NCBI Taxonomy" id="197482"/>
    <lineage>
        <taxon>Bacteria</taxon>
        <taxon>Pseudomonadati</taxon>
        <taxon>Campylobacterota</taxon>
        <taxon>Epsilonproteobacteria</taxon>
        <taxon>Campylobacterales</taxon>
        <taxon>Arcobacteraceae</taxon>
        <taxon>Malaciobacter</taxon>
    </lineage>
</organism>
<dbReference type="Gene3D" id="3.30.70.270">
    <property type="match status" value="1"/>
</dbReference>
<dbReference type="PROSITE" id="PS50112">
    <property type="entry name" value="PAS"/>
    <property type="match status" value="1"/>
</dbReference>
<dbReference type="EMBL" id="NXIF01000017">
    <property type="protein sequence ID" value="PKI81387.1"/>
    <property type="molecule type" value="Genomic_DNA"/>
</dbReference>
<keyword evidence="3" id="KW-0597">Phosphoprotein</keyword>
<dbReference type="SMART" id="SM00267">
    <property type="entry name" value="GGDEF"/>
    <property type="match status" value="1"/>
</dbReference>
<dbReference type="InterPro" id="IPR001789">
    <property type="entry name" value="Sig_transdc_resp-reg_receiver"/>
</dbReference>
<name>A0A2N1J492_9BACT</name>
<dbReference type="PROSITE" id="PS50110">
    <property type="entry name" value="RESPONSE_REGULATORY"/>
    <property type="match status" value="1"/>
</dbReference>
<dbReference type="PANTHER" id="PTHR45138">
    <property type="entry name" value="REGULATORY COMPONENTS OF SENSORY TRANSDUCTION SYSTEM"/>
    <property type="match status" value="1"/>
</dbReference>
<accession>A0A2N1J492</accession>
<feature type="domain" description="GGDEF" evidence="6">
    <location>
        <begin position="283"/>
        <end position="420"/>
    </location>
</feature>
<dbReference type="EC" id="2.7.7.65" evidence="1"/>
<evidence type="ECO:0000259" key="5">
    <source>
        <dbReference type="PROSITE" id="PS50112"/>
    </source>
</evidence>
<sequence>MNKELLQNIVVLYVEDEPQIAQEVSYHLKKYIKGFYTATNGEEGKELFYKINPDIIITDIQMPKLNGLEMIKQINSNVPVIITTAYSDLEYFLTAIELNVNKFIIKPIDLIELVKAIQECIIKNNLQERFFEKDNLLKIINENVLVSITDANGIYMDASSAFYEFTGYNKEDFIGKSYEILKHEDTEESVYERLWNTINSGKVFQEEMKFKKKNAEEFICITTITPSFKDEKIVSYTTIRQDITDKKRLEQLTIEDDLTRLYNRRYFNKIITNELQRVKREKGYFSLLTLDIDYFKKYNDMYGHLKGDSALKSVAKVLKESTLRASDYVFRLGGEEFGVIFSNLNINESLEFSNLLIRKIFDENIEHLGNETTKRITVSAGLITLNYMYFEDEEKIYKYSDDALYKAKHSGKNRVVLSEKSK</sequence>
<dbReference type="SMART" id="SM00448">
    <property type="entry name" value="REC"/>
    <property type="match status" value="1"/>
</dbReference>
<dbReference type="NCBIfam" id="TIGR00254">
    <property type="entry name" value="GGDEF"/>
    <property type="match status" value="1"/>
</dbReference>
<dbReference type="InterPro" id="IPR050469">
    <property type="entry name" value="Diguanylate_Cyclase"/>
</dbReference>
<dbReference type="InterPro" id="IPR000160">
    <property type="entry name" value="GGDEF_dom"/>
</dbReference>
<dbReference type="GO" id="GO:0043709">
    <property type="term" value="P:cell adhesion involved in single-species biofilm formation"/>
    <property type="evidence" value="ECO:0007669"/>
    <property type="project" value="TreeGrafter"/>
</dbReference>
<dbReference type="RefSeq" id="WP_101184220.1">
    <property type="nucleotide sequence ID" value="NZ_CP031218.1"/>
</dbReference>
<dbReference type="CDD" id="cd01949">
    <property type="entry name" value="GGDEF"/>
    <property type="match status" value="1"/>
</dbReference>
<dbReference type="GO" id="GO:0000160">
    <property type="term" value="P:phosphorelay signal transduction system"/>
    <property type="evidence" value="ECO:0007669"/>
    <property type="project" value="InterPro"/>
</dbReference>
<dbReference type="InterPro" id="IPR000014">
    <property type="entry name" value="PAS"/>
</dbReference>
<dbReference type="CDD" id="cd17536">
    <property type="entry name" value="REC_YesN-like"/>
    <property type="match status" value="1"/>
</dbReference>
<comment type="catalytic activity">
    <reaction evidence="2">
        <text>2 GTP = 3',3'-c-di-GMP + 2 diphosphate</text>
        <dbReference type="Rhea" id="RHEA:24898"/>
        <dbReference type="ChEBI" id="CHEBI:33019"/>
        <dbReference type="ChEBI" id="CHEBI:37565"/>
        <dbReference type="ChEBI" id="CHEBI:58805"/>
        <dbReference type="EC" id="2.7.7.65"/>
    </reaction>
</comment>
<dbReference type="CDD" id="cd00130">
    <property type="entry name" value="PAS"/>
    <property type="match status" value="1"/>
</dbReference>
<evidence type="ECO:0000313" key="7">
    <source>
        <dbReference type="EMBL" id="PKI81387.1"/>
    </source>
</evidence>
<dbReference type="InterPro" id="IPR011006">
    <property type="entry name" value="CheY-like_superfamily"/>
</dbReference>
<feature type="domain" description="Response regulatory" evidence="4">
    <location>
        <begin position="10"/>
        <end position="121"/>
    </location>
</feature>
<dbReference type="Gene3D" id="3.40.50.2300">
    <property type="match status" value="1"/>
</dbReference>
<dbReference type="Pfam" id="PF00072">
    <property type="entry name" value="Response_reg"/>
    <property type="match status" value="1"/>
</dbReference>
<dbReference type="InterPro" id="IPR029787">
    <property type="entry name" value="Nucleotide_cyclase"/>
</dbReference>
<dbReference type="FunFam" id="3.30.70.270:FF:000001">
    <property type="entry name" value="Diguanylate cyclase domain protein"/>
    <property type="match status" value="1"/>
</dbReference>
<evidence type="ECO:0000256" key="1">
    <source>
        <dbReference type="ARBA" id="ARBA00012528"/>
    </source>
</evidence>
<proteinExistence type="predicted"/>
<dbReference type="Gene3D" id="3.30.450.20">
    <property type="entry name" value="PAS domain"/>
    <property type="match status" value="1"/>
</dbReference>
<evidence type="ECO:0000256" key="3">
    <source>
        <dbReference type="PROSITE-ProRule" id="PRU00169"/>
    </source>
</evidence>
<dbReference type="GO" id="GO:1902201">
    <property type="term" value="P:negative regulation of bacterial-type flagellum-dependent cell motility"/>
    <property type="evidence" value="ECO:0007669"/>
    <property type="project" value="TreeGrafter"/>
</dbReference>
<dbReference type="InterPro" id="IPR035965">
    <property type="entry name" value="PAS-like_dom_sf"/>
</dbReference>
<dbReference type="NCBIfam" id="TIGR00229">
    <property type="entry name" value="sensory_box"/>
    <property type="match status" value="1"/>
</dbReference>
<evidence type="ECO:0000259" key="4">
    <source>
        <dbReference type="PROSITE" id="PS50110"/>
    </source>
</evidence>
<feature type="modified residue" description="4-aspartylphosphate" evidence="3">
    <location>
        <position position="59"/>
    </location>
</feature>
<dbReference type="KEGG" id="ahs:AHALO_0538"/>
<dbReference type="OrthoDB" id="5413461at2"/>
<dbReference type="GO" id="GO:0005886">
    <property type="term" value="C:plasma membrane"/>
    <property type="evidence" value="ECO:0007669"/>
    <property type="project" value="TreeGrafter"/>
</dbReference>
<feature type="domain" description="PAS" evidence="5">
    <location>
        <begin position="132"/>
        <end position="201"/>
    </location>
</feature>
<dbReference type="Pfam" id="PF13426">
    <property type="entry name" value="PAS_9"/>
    <property type="match status" value="1"/>
</dbReference>